<dbReference type="OrthoDB" id="3236524at2"/>
<reference evidence="2 3" key="1">
    <citation type="submission" date="2015-07" db="EMBL/GenBank/DDBJ databases">
        <title>The draft genome sequence of Leadbetterella sp. JN14-9.</title>
        <authorList>
            <person name="Liu Y."/>
            <person name="Du J."/>
            <person name="Shao Z."/>
        </authorList>
    </citation>
    <scope>NUCLEOTIDE SEQUENCE [LARGE SCALE GENOMIC DNA]</scope>
    <source>
        <strain evidence="2 3">JN14-9</strain>
    </source>
</reference>
<comment type="caution">
    <text evidence="2">The sequence shown here is derived from an EMBL/GenBank/DDBJ whole genome shotgun (WGS) entry which is preliminary data.</text>
</comment>
<keyword evidence="3" id="KW-1185">Reference proteome</keyword>
<name>A0A0N8H9F5_9BACT</name>
<accession>A0A0N8H9F5</accession>
<organism evidence="2 3">
    <name type="scientific">Jiulongibacter sediminis</name>
    <dbReference type="NCBI Taxonomy" id="1605367"/>
    <lineage>
        <taxon>Bacteria</taxon>
        <taxon>Pseudomonadati</taxon>
        <taxon>Bacteroidota</taxon>
        <taxon>Cytophagia</taxon>
        <taxon>Cytophagales</taxon>
        <taxon>Leadbetterellaceae</taxon>
        <taxon>Jiulongibacter</taxon>
    </lineage>
</organism>
<protein>
    <recommendedName>
        <fullName evidence="1">YdhG-like domain-containing protein</fullName>
    </recommendedName>
</protein>
<dbReference type="Pfam" id="PF08818">
    <property type="entry name" value="DUF1801"/>
    <property type="match status" value="1"/>
</dbReference>
<dbReference type="RefSeq" id="WP_055149964.1">
    <property type="nucleotide sequence ID" value="NZ_JXSZ01000012.1"/>
</dbReference>
<dbReference type="STRING" id="1605367.AFM12_15620"/>
<proteinExistence type="predicted"/>
<dbReference type="EMBL" id="LGTQ01000012">
    <property type="protein sequence ID" value="KPM47228.1"/>
    <property type="molecule type" value="Genomic_DNA"/>
</dbReference>
<gene>
    <name evidence="2" type="ORF">AFM12_15620</name>
</gene>
<evidence type="ECO:0000313" key="2">
    <source>
        <dbReference type="EMBL" id="KPM47228.1"/>
    </source>
</evidence>
<evidence type="ECO:0000313" key="3">
    <source>
        <dbReference type="Proteomes" id="UP000050454"/>
    </source>
</evidence>
<evidence type="ECO:0000259" key="1">
    <source>
        <dbReference type="Pfam" id="PF08818"/>
    </source>
</evidence>
<dbReference type="Gene3D" id="3.90.1150.200">
    <property type="match status" value="1"/>
</dbReference>
<sequence length="119" mass="13689">MIKSKAKTIDDFLANLDQNQRQFVQSYREKIMALVPEATECIHFSTPTFKYEGKAFAGLAPLKEKFSYYPYSTSVISQFKNELSDFETSPKVIHFSHGQPISDELLQKLIFARIMEIEG</sequence>
<dbReference type="InterPro" id="IPR014922">
    <property type="entry name" value="YdhG-like"/>
</dbReference>
<dbReference type="Proteomes" id="UP000050454">
    <property type="component" value="Unassembled WGS sequence"/>
</dbReference>
<dbReference type="AlphaFoldDB" id="A0A0N8H9F5"/>
<dbReference type="SUPFAM" id="SSF159888">
    <property type="entry name" value="YdhG-like"/>
    <property type="match status" value="1"/>
</dbReference>
<feature type="domain" description="YdhG-like" evidence="1">
    <location>
        <begin position="24"/>
        <end position="113"/>
    </location>
</feature>